<dbReference type="GO" id="GO:0008909">
    <property type="term" value="F:isochorismate synthase activity"/>
    <property type="evidence" value="ECO:0007669"/>
    <property type="project" value="InterPro"/>
</dbReference>
<dbReference type="Proteomes" id="UP000737018">
    <property type="component" value="Unassembled WGS sequence"/>
</dbReference>
<keyword evidence="1" id="KW-1133">Transmembrane helix</keyword>
<keyword evidence="1" id="KW-0472">Membrane</keyword>
<dbReference type="GO" id="GO:0042372">
    <property type="term" value="P:phylloquinone biosynthetic process"/>
    <property type="evidence" value="ECO:0007669"/>
    <property type="project" value="TreeGrafter"/>
</dbReference>
<feature type="transmembrane region" description="Helical" evidence="1">
    <location>
        <begin position="68"/>
        <end position="93"/>
    </location>
</feature>
<protein>
    <recommendedName>
        <fullName evidence="2">Chorismate-utilising enzyme C-terminal domain-containing protein</fullName>
    </recommendedName>
</protein>
<evidence type="ECO:0000313" key="3">
    <source>
        <dbReference type="EMBL" id="KAF3947892.1"/>
    </source>
</evidence>
<feature type="non-terminal residue" evidence="3">
    <location>
        <position position="1"/>
    </location>
</feature>
<reference evidence="3" key="1">
    <citation type="submission" date="2020-03" db="EMBL/GenBank/DDBJ databases">
        <title>Castanea mollissima Vanexum genome sequencing.</title>
        <authorList>
            <person name="Staton M."/>
        </authorList>
    </citation>
    <scope>NUCLEOTIDE SEQUENCE</scope>
    <source>
        <tissue evidence="3">Leaf</tissue>
    </source>
</reference>
<evidence type="ECO:0000259" key="2">
    <source>
        <dbReference type="Pfam" id="PF00425"/>
    </source>
</evidence>
<dbReference type="Pfam" id="PF00425">
    <property type="entry name" value="Chorismate_bind"/>
    <property type="match status" value="1"/>
</dbReference>
<gene>
    <name evidence="3" type="ORF">CMV_026040</name>
</gene>
<dbReference type="PANTHER" id="PTHR47253">
    <property type="match status" value="1"/>
</dbReference>
<dbReference type="InterPro" id="IPR015890">
    <property type="entry name" value="Chorismate_C"/>
</dbReference>
<dbReference type="InterPro" id="IPR044250">
    <property type="entry name" value="MenF-like"/>
</dbReference>
<keyword evidence="4" id="KW-1185">Reference proteome</keyword>
<evidence type="ECO:0000313" key="4">
    <source>
        <dbReference type="Proteomes" id="UP000737018"/>
    </source>
</evidence>
<name>A0A8J4V802_9ROSI</name>
<keyword evidence="1" id="KW-0812">Transmembrane</keyword>
<evidence type="ECO:0000256" key="1">
    <source>
        <dbReference type="SAM" id="Phobius"/>
    </source>
</evidence>
<organism evidence="3 4">
    <name type="scientific">Castanea mollissima</name>
    <name type="common">Chinese chestnut</name>
    <dbReference type="NCBI Taxonomy" id="60419"/>
    <lineage>
        <taxon>Eukaryota</taxon>
        <taxon>Viridiplantae</taxon>
        <taxon>Streptophyta</taxon>
        <taxon>Embryophyta</taxon>
        <taxon>Tracheophyta</taxon>
        <taxon>Spermatophyta</taxon>
        <taxon>Magnoliopsida</taxon>
        <taxon>eudicotyledons</taxon>
        <taxon>Gunneridae</taxon>
        <taxon>Pentapetalae</taxon>
        <taxon>rosids</taxon>
        <taxon>fabids</taxon>
        <taxon>Fagales</taxon>
        <taxon>Fagaceae</taxon>
        <taxon>Castanea</taxon>
    </lineage>
</organism>
<dbReference type="SUPFAM" id="SSF56322">
    <property type="entry name" value="ADC synthase"/>
    <property type="match status" value="1"/>
</dbReference>
<accession>A0A8J4V802</accession>
<comment type="caution">
    <text evidence="3">The sequence shown here is derived from an EMBL/GenBank/DDBJ whole genome shotgun (WGS) entry which is preliminary data.</text>
</comment>
<dbReference type="OrthoDB" id="1424680at2759"/>
<feature type="transmembrane region" description="Helical" evidence="1">
    <location>
        <begin position="37"/>
        <end position="56"/>
    </location>
</feature>
<proteinExistence type="predicted"/>
<feature type="domain" description="Chorismate-utilising enzyme C-terminal" evidence="2">
    <location>
        <begin position="96"/>
        <end position="163"/>
    </location>
</feature>
<sequence length="191" mass="21431">MSLSHPLSHVAFVAGLGFLKGEGVCWEWAMVFVLSSWVSWVNFWWVVVPIWVWVAVVGGSDLGLVCGLLRGLVCDLLVGLVIVISLHQMWWLMGLEQLLHRKCLSINSEALAGTRGRGRSTTLDLQVELDLLSSPKDHLEFTIVRESIRKKLKAKEYWVEIEVDIGEVQSVAKFFLLCQGCSFPFQKSGTD</sequence>
<dbReference type="EMBL" id="JRKL02007301">
    <property type="protein sequence ID" value="KAF3947892.1"/>
    <property type="molecule type" value="Genomic_DNA"/>
</dbReference>
<dbReference type="GO" id="GO:0009536">
    <property type="term" value="C:plastid"/>
    <property type="evidence" value="ECO:0007669"/>
    <property type="project" value="TreeGrafter"/>
</dbReference>
<dbReference type="AlphaFoldDB" id="A0A8J4V802"/>
<dbReference type="PANTHER" id="PTHR47253:SF4">
    <property type="entry name" value="ISOCHORISMATE SYNTHASE 2, CHLOROPLASTIC"/>
    <property type="match status" value="1"/>
</dbReference>
<dbReference type="Gene3D" id="3.60.120.10">
    <property type="entry name" value="Anthranilate synthase"/>
    <property type="match status" value="1"/>
</dbReference>
<dbReference type="InterPro" id="IPR005801">
    <property type="entry name" value="ADC_synthase"/>
</dbReference>